<feature type="non-terminal residue" evidence="2">
    <location>
        <position position="1"/>
    </location>
</feature>
<organism evidence="2 3">
    <name type="scientific">Mucuna pruriens</name>
    <name type="common">Velvet bean</name>
    <name type="synonym">Dolichos pruriens</name>
    <dbReference type="NCBI Taxonomy" id="157652"/>
    <lineage>
        <taxon>Eukaryota</taxon>
        <taxon>Viridiplantae</taxon>
        <taxon>Streptophyta</taxon>
        <taxon>Embryophyta</taxon>
        <taxon>Tracheophyta</taxon>
        <taxon>Spermatophyta</taxon>
        <taxon>Magnoliopsida</taxon>
        <taxon>eudicotyledons</taxon>
        <taxon>Gunneridae</taxon>
        <taxon>Pentapetalae</taxon>
        <taxon>rosids</taxon>
        <taxon>fabids</taxon>
        <taxon>Fabales</taxon>
        <taxon>Fabaceae</taxon>
        <taxon>Papilionoideae</taxon>
        <taxon>50 kb inversion clade</taxon>
        <taxon>NPAAA clade</taxon>
        <taxon>indigoferoid/millettioid clade</taxon>
        <taxon>Phaseoleae</taxon>
        <taxon>Mucuna</taxon>
    </lineage>
</organism>
<dbReference type="Proteomes" id="UP000257109">
    <property type="component" value="Unassembled WGS sequence"/>
</dbReference>
<protein>
    <submittedName>
        <fullName evidence="2">Uncharacterized protein</fullName>
    </submittedName>
</protein>
<evidence type="ECO:0000313" key="3">
    <source>
        <dbReference type="Proteomes" id="UP000257109"/>
    </source>
</evidence>
<accession>A0A371FCD2</accession>
<feature type="region of interest" description="Disordered" evidence="1">
    <location>
        <begin position="53"/>
        <end position="75"/>
    </location>
</feature>
<keyword evidence="3" id="KW-1185">Reference proteome</keyword>
<comment type="caution">
    <text evidence="2">The sequence shown here is derived from an EMBL/GenBank/DDBJ whole genome shotgun (WGS) entry which is preliminary data.</text>
</comment>
<name>A0A371FCD2_MUCPR</name>
<gene>
    <name evidence="2" type="ORF">CR513_44112</name>
</gene>
<sequence length="75" mass="8110">MSATIQDLKTQIGQLANTVSHLQLARSRNLPSQTISNPKENASIVSLRSGRELPQVAPQQGPRPANADFELDTDS</sequence>
<dbReference type="OrthoDB" id="1937287at2759"/>
<evidence type="ECO:0000313" key="2">
    <source>
        <dbReference type="EMBL" id="RDX75952.1"/>
    </source>
</evidence>
<proteinExistence type="predicted"/>
<reference evidence="2" key="1">
    <citation type="submission" date="2018-05" db="EMBL/GenBank/DDBJ databases">
        <title>Draft genome of Mucuna pruriens seed.</title>
        <authorList>
            <person name="Nnadi N.E."/>
            <person name="Vos R."/>
            <person name="Hasami M.H."/>
            <person name="Devisetty U.K."/>
            <person name="Aguiy J.C."/>
        </authorList>
    </citation>
    <scope>NUCLEOTIDE SEQUENCE [LARGE SCALE GENOMIC DNA]</scope>
    <source>
        <strain evidence="2">JCA_2017</strain>
    </source>
</reference>
<evidence type="ECO:0000256" key="1">
    <source>
        <dbReference type="SAM" id="MobiDB-lite"/>
    </source>
</evidence>
<dbReference type="EMBL" id="QJKJ01009670">
    <property type="protein sequence ID" value="RDX75952.1"/>
    <property type="molecule type" value="Genomic_DNA"/>
</dbReference>
<dbReference type="AlphaFoldDB" id="A0A371FCD2"/>